<feature type="transmembrane region" description="Helical" evidence="12">
    <location>
        <begin position="237"/>
        <end position="260"/>
    </location>
</feature>
<feature type="transmembrane region" description="Helical" evidence="12">
    <location>
        <begin position="25"/>
        <end position="48"/>
    </location>
</feature>
<dbReference type="InterPro" id="IPR000276">
    <property type="entry name" value="GPCR_Rhodpsn"/>
</dbReference>
<evidence type="ECO:0000256" key="12">
    <source>
        <dbReference type="RuleBase" id="RU363047"/>
    </source>
</evidence>
<keyword evidence="3 12" id="KW-1003">Cell membrane</keyword>
<evidence type="ECO:0000256" key="6">
    <source>
        <dbReference type="ARBA" id="ARBA00023040"/>
    </source>
</evidence>
<dbReference type="PRINTS" id="PR00237">
    <property type="entry name" value="GPCRRHODOPSN"/>
</dbReference>
<name>A0A9B0T455_CHRAS</name>
<evidence type="ECO:0000256" key="2">
    <source>
        <dbReference type="ARBA" id="ARBA00010663"/>
    </source>
</evidence>
<evidence type="ECO:0000256" key="10">
    <source>
        <dbReference type="ARBA" id="ARBA00023224"/>
    </source>
</evidence>
<keyword evidence="5 12" id="KW-1133">Transmembrane helix</keyword>
<dbReference type="GO" id="GO:0004930">
    <property type="term" value="F:G protein-coupled receptor activity"/>
    <property type="evidence" value="ECO:0007669"/>
    <property type="project" value="UniProtKB-KW"/>
</dbReference>
<dbReference type="Proteomes" id="UP000504623">
    <property type="component" value="Unplaced"/>
</dbReference>
<dbReference type="InterPro" id="IPR050427">
    <property type="entry name" value="Olfactory_Receptors"/>
</dbReference>
<dbReference type="InterPro" id="IPR017452">
    <property type="entry name" value="GPCR_Rhodpsn_7TM"/>
</dbReference>
<dbReference type="PANTHER" id="PTHR48002">
    <property type="entry name" value="OLFACTORY RECEPTOR"/>
    <property type="match status" value="1"/>
</dbReference>
<dbReference type="PROSITE" id="PS50262">
    <property type="entry name" value="G_PROTEIN_RECEP_F1_2"/>
    <property type="match status" value="1"/>
</dbReference>
<comment type="subcellular location">
    <subcellularLocation>
        <location evidence="1 12">Cell membrane</location>
        <topology evidence="1 12">Multi-pass membrane protein</topology>
    </subcellularLocation>
</comment>
<evidence type="ECO:0000256" key="8">
    <source>
        <dbReference type="ARBA" id="ARBA00023157"/>
    </source>
</evidence>
<evidence type="ECO:0000259" key="13">
    <source>
        <dbReference type="PROSITE" id="PS50262"/>
    </source>
</evidence>
<evidence type="ECO:0000256" key="5">
    <source>
        <dbReference type="ARBA" id="ARBA00022989"/>
    </source>
</evidence>
<dbReference type="SUPFAM" id="SSF81321">
    <property type="entry name" value="Family A G protein-coupled receptor-like"/>
    <property type="match status" value="1"/>
</dbReference>
<keyword evidence="7 12" id="KW-0472">Membrane</keyword>
<dbReference type="Pfam" id="PF13853">
    <property type="entry name" value="7tm_4"/>
    <property type="match status" value="1"/>
</dbReference>
<proteinExistence type="inferred from homology"/>
<keyword evidence="10 11" id="KW-0807">Transducer</keyword>
<dbReference type="OrthoDB" id="9615015at2759"/>
<evidence type="ECO:0000256" key="3">
    <source>
        <dbReference type="ARBA" id="ARBA00022475"/>
    </source>
</evidence>
<dbReference type="GO" id="GO:0004984">
    <property type="term" value="F:olfactory receptor activity"/>
    <property type="evidence" value="ECO:0007669"/>
    <property type="project" value="InterPro"/>
</dbReference>
<dbReference type="Gene3D" id="1.20.1070.10">
    <property type="entry name" value="Rhodopsin 7-helix transmembrane proteins"/>
    <property type="match status" value="1"/>
</dbReference>
<evidence type="ECO:0000256" key="7">
    <source>
        <dbReference type="ARBA" id="ARBA00023136"/>
    </source>
</evidence>
<dbReference type="FunFam" id="1.20.1070.10:FF:000012">
    <property type="entry name" value="Olfactory receptor"/>
    <property type="match status" value="1"/>
</dbReference>
<dbReference type="PROSITE" id="PS00237">
    <property type="entry name" value="G_PROTEIN_RECEP_F1_1"/>
    <property type="match status" value="1"/>
</dbReference>
<evidence type="ECO:0000256" key="9">
    <source>
        <dbReference type="ARBA" id="ARBA00023170"/>
    </source>
</evidence>
<keyword evidence="12" id="KW-0552">Olfaction</keyword>
<feature type="transmembrane region" description="Helical" evidence="12">
    <location>
        <begin position="205"/>
        <end position="225"/>
    </location>
</feature>
<evidence type="ECO:0000256" key="1">
    <source>
        <dbReference type="ARBA" id="ARBA00004651"/>
    </source>
</evidence>
<keyword evidence="8" id="KW-1015">Disulfide bond</keyword>
<dbReference type="GO" id="GO:0005886">
    <property type="term" value="C:plasma membrane"/>
    <property type="evidence" value="ECO:0007669"/>
    <property type="project" value="UniProtKB-SubCell"/>
</dbReference>
<keyword evidence="6 11" id="KW-0297">G-protein coupled receptor</keyword>
<dbReference type="GeneID" id="102817422"/>
<reference evidence="15" key="1">
    <citation type="submission" date="2025-08" db="UniProtKB">
        <authorList>
            <consortium name="RefSeq"/>
        </authorList>
    </citation>
    <scope>IDENTIFICATION</scope>
    <source>
        <tissue evidence="15">Spleen</tissue>
    </source>
</reference>
<organism evidence="14 15">
    <name type="scientific">Chrysochloris asiatica</name>
    <name type="common">Cape golden mole</name>
    <dbReference type="NCBI Taxonomy" id="185453"/>
    <lineage>
        <taxon>Eukaryota</taxon>
        <taxon>Metazoa</taxon>
        <taxon>Chordata</taxon>
        <taxon>Craniata</taxon>
        <taxon>Vertebrata</taxon>
        <taxon>Euteleostomi</taxon>
        <taxon>Mammalia</taxon>
        <taxon>Eutheria</taxon>
        <taxon>Afrotheria</taxon>
        <taxon>Chrysochloridae</taxon>
        <taxon>Chrysochlorinae</taxon>
        <taxon>Chrysochloris</taxon>
    </lineage>
</organism>
<keyword evidence="14" id="KW-1185">Reference proteome</keyword>
<feature type="domain" description="G-protein coupled receptors family 1 profile" evidence="13">
    <location>
        <begin position="41"/>
        <end position="287"/>
    </location>
</feature>
<accession>A0A9B0T455</accession>
<evidence type="ECO:0000313" key="15">
    <source>
        <dbReference type="RefSeq" id="XP_006831983.1"/>
    </source>
</evidence>
<feature type="transmembrane region" description="Helical" evidence="12">
    <location>
        <begin position="60"/>
        <end position="78"/>
    </location>
</feature>
<feature type="transmembrane region" description="Helical" evidence="12">
    <location>
        <begin position="140"/>
        <end position="162"/>
    </location>
</feature>
<dbReference type="FunFam" id="1.10.1220.70:FF:000001">
    <property type="entry name" value="Olfactory receptor"/>
    <property type="match status" value="1"/>
</dbReference>
<dbReference type="AlphaFoldDB" id="A0A9B0T455"/>
<dbReference type="InterPro" id="IPR000725">
    <property type="entry name" value="Olfact_rcpt"/>
</dbReference>
<evidence type="ECO:0000256" key="11">
    <source>
        <dbReference type="RuleBase" id="RU000688"/>
    </source>
</evidence>
<sequence length="324" mass="36786">MERQNHSIVSEFILLGLTDSHDLQIFFFMFFSIVYTAIVLGNLTIIFVVKLDPQLHSPMYFLLANLSFIDMSLASFATPKMICDLLSEYKTISYDGCMTQIFFLHLLGGSEMMLLVSMAIDRYIAICKPLHYKSIMSQRVCIGLAFLSWTTGFVHTMSQIIFTVTLPFCGPNVIDSFFCDLPRVIKLACTDTYILELLVIAESGVLSVLCFFFLLISYSIILFNVQKRSSTGSAKALSTLSAHITVVVLFFGPCIFIYVWPFSSISVDKVLSVFYTIFTPLLNPIIYTFRNKDMKRAIKKIMTKHVSSRLIKEVFLVVNTAVYF</sequence>
<dbReference type="RefSeq" id="XP_006831983.1">
    <property type="nucleotide sequence ID" value="XM_006831920.1"/>
</dbReference>
<evidence type="ECO:0000313" key="14">
    <source>
        <dbReference type="Proteomes" id="UP000504623"/>
    </source>
</evidence>
<feature type="transmembrane region" description="Helical" evidence="12">
    <location>
        <begin position="98"/>
        <end position="120"/>
    </location>
</feature>
<feature type="transmembrane region" description="Helical" evidence="12">
    <location>
        <begin position="272"/>
        <end position="289"/>
    </location>
</feature>
<dbReference type="CDD" id="cd15226">
    <property type="entry name" value="7tmA_OR4-like"/>
    <property type="match status" value="1"/>
</dbReference>
<gene>
    <name evidence="15" type="primary">LOC102817422</name>
</gene>
<keyword evidence="4 11" id="KW-0812">Transmembrane</keyword>
<protein>
    <recommendedName>
        <fullName evidence="12">Olfactory receptor</fullName>
    </recommendedName>
</protein>
<dbReference type="SMART" id="SM01381">
    <property type="entry name" value="7TM_GPCR_Srsx"/>
    <property type="match status" value="1"/>
</dbReference>
<keyword evidence="9 11" id="KW-0675">Receptor</keyword>
<comment type="similarity">
    <text evidence="2 11">Belongs to the G-protein coupled receptor 1 family.</text>
</comment>
<dbReference type="PRINTS" id="PR00245">
    <property type="entry name" value="OLFACTORYR"/>
</dbReference>
<keyword evidence="12" id="KW-0716">Sensory transduction</keyword>
<evidence type="ECO:0000256" key="4">
    <source>
        <dbReference type="ARBA" id="ARBA00022692"/>
    </source>
</evidence>